<feature type="domain" description="Big-1" evidence="2">
    <location>
        <begin position="259"/>
        <end position="341"/>
    </location>
</feature>
<dbReference type="RefSeq" id="WP_116591112.1">
    <property type="nucleotide sequence ID" value="NZ_MZGS01000007.1"/>
</dbReference>
<sequence length="442" mass="47676">MKLNRLIIVLLIFFSLTFISSASAQDNVDLNLTDENADIIEIDDCSDLIADDSCCDDESGPKTYYVAPDPENPNQVQAPTVQPAIDNAKPGDTIVLNGTFVHCHFMINKTLTILATPGTSVGVCPHHTHMMKYGSGPEDHGVFYISPQANGTVLKGFSFTNDFYYIANDVYNPFGVYVDADDVVLENLTFNWVGVKRETSKFDPEDFQFNAIILNNTNNTLIRNVVVGNVNSFINSINASNINSNNISSVKAEIKELVASVIIASDLNILAGDSSSLQVTLKDSNNQLLSNKTLTVIVDGESKAVTTDDNGVAKVSVKYSTSGTHYLTVSFAGDDDYKSSIKSSKIIVSKRTTTLKAPKATLKVKKAKKISITLKSNGKAVSSKKITIKVNGKTFSAKTNSKGVASVKVKVAKKGTFTYTAKFAGDGAYKSVSKTGKIVVKK</sequence>
<evidence type="ECO:0000259" key="2">
    <source>
        <dbReference type="SMART" id="SM00634"/>
    </source>
</evidence>
<feature type="domain" description="Big-1" evidence="2">
    <location>
        <begin position="351"/>
        <end position="433"/>
    </location>
</feature>
<dbReference type="SUPFAM" id="SSF49373">
    <property type="entry name" value="Invasin/intimin cell-adhesion fragments"/>
    <property type="match status" value="1"/>
</dbReference>
<dbReference type="Gene3D" id="2.60.40.10">
    <property type="entry name" value="Immunoglobulins"/>
    <property type="match status" value="2"/>
</dbReference>
<dbReference type="OrthoDB" id="69199at2157"/>
<name>A0A315XPF4_9EURY</name>
<gene>
    <name evidence="3" type="ORF">MBBTH_01150</name>
</gene>
<dbReference type="InterPro" id="IPR003344">
    <property type="entry name" value="Big_1_dom"/>
</dbReference>
<evidence type="ECO:0000256" key="1">
    <source>
        <dbReference type="ARBA" id="ARBA00010116"/>
    </source>
</evidence>
<dbReference type="AlphaFoldDB" id="A0A315XPF4"/>
<dbReference type="Proteomes" id="UP000251717">
    <property type="component" value="Unassembled WGS sequence"/>
</dbReference>
<proteinExistence type="inferred from homology"/>
<dbReference type="EMBL" id="MZGS01000007">
    <property type="protein sequence ID" value="PWB88291.1"/>
    <property type="molecule type" value="Genomic_DNA"/>
</dbReference>
<comment type="caution">
    <text evidence="3">The sequence shown here is derived from an EMBL/GenBank/DDBJ whole genome shotgun (WGS) entry which is preliminary data.</text>
</comment>
<evidence type="ECO:0000313" key="4">
    <source>
        <dbReference type="Proteomes" id="UP000251717"/>
    </source>
</evidence>
<protein>
    <submittedName>
        <fullName evidence="3">Bacterial Ig-like domain (Group 1)</fullName>
    </submittedName>
</protein>
<keyword evidence="4" id="KW-1185">Reference proteome</keyword>
<dbReference type="InterPro" id="IPR013783">
    <property type="entry name" value="Ig-like_fold"/>
</dbReference>
<dbReference type="InterPro" id="IPR008964">
    <property type="entry name" value="Invasin/intimin_cell_adhesion"/>
</dbReference>
<reference evidence="3 4" key="1">
    <citation type="submission" date="2017-03" db="EMBL/GenBank/DDBJ databases">
        <title>Genome sequence of Methanobrevibacter thaueri.</title>
        <authorList>
            <person name="Poehlein A."/>
            <person name="Seedorf H."/>
            <person name="Daniel R."/>
        </authorList>
    </citation>
    <scope>NUCLEOTIDE SEQUENCE [LARGE SCALE GENOMIC DNA]</scope>
    <source>
        <strain evidence="3 4">DSM 11995</strain>
    </source>
</reference>
<evidence type="ECO:0000313" key="3">
    <source>
        <dbReference type="EMBL" id="PWB88291.1"/>
    </source>
</evidence>
<dbReference type="SMART" id="SM00634">
    <property type="entry name" value="BID_1"/>
    <property type="match status" value="2"/>
</dbReference>
<organism evidence="3 4">
    <name type="scientific">Methanobrevibacter thaueri</name>
    <dbReference type="NCBI Taxonomy" id="190975"/>
    <lineage>
        <taxon>Archaea</taxon>
        <taxon>Methanobacteriati</taxon>
        <taxon>Methanobacteriota</taxon>
        <taxon>Methanomada group</taxon>
        <taxon>Methanobacteria</taxon>
        <taxon>Methanobacteriales</taxon>
        <taxon>Methanobacteriaceae</taxon>
        <taxon>Methanobrevibacter</taxon>
    </lineage>
</organism>
<accession>A0A315XPF4</accession>
<dbReference type="InterPro" id="IPR011050">
    <property type="entry name" value="Pectin_lyase_fold/virulence"/>
</dbReference>
<dbReference type="InterPro" id="IPR032109">
    <property type="entry name" value="Big_3_5"/>
</dbReference>
<dbReference type="SUPFAM" id="SSF51126">
    <property type="entry name" value="Pectin lyase-like"/>
    <property type="match status" value="1"/>
</dbReference>
<dbReference type="Pfam" id="PF16640">
    <property type="entry name" value="Big_3_5"/>
    <property type="match status" value="1"/>
</dbReference>
<comment type="similarity">
    <text evidence="1">Belongs to the intimin/invasin family.</text>
</comment>